<dbReference type="Proteomes" id="UP000287188">
    <property type="component" value="Unassembled WGS sequence"/>
</dbReference>
<dbReference type="AlphaFoldDB" id="A0A402AX35"/>
<dbReference type="Gene3D" id="3.40.190.10">
    <property type="entry name" value="Periplasmic binding protein-like II"/>
    <property type="match status" value="2"/>
</dbReference>
<sequence length="52" mass="5941">MVQKSPHFQLSWDQALLPQPAQVLLTNLDQLFLKQITPQQFSDNMNKTLSAS</sequence>
<evidence type="ECO:0000313" key="1">
    <source>
        <dbReference type="EMBL" id="GCE23645.1"/>
    </source>
</evidence>
<keyword evidence="2" id="KW-1185">Reference proteome</keyword>
<comment type="caution">
    <text evidence="1">The sequence shown here is derived from an EMBL/GenBank/DDBJ whole genome shotgun (WGS) entry which is preliminary data.</text>
</comment>
<proteinExistence type="predicted"/>
<organism evidence="1 2">
    <name type="scientific">Dictyobacter kobayashii</name>
    <dbReference type="NCBI Taxonomy" id="2014872"/>
    <lineage>
        <taxon>Bacteria</taxon>
        <taxon>Bacillati</taxon>
        <taxon>Chloroflexota</taxon>
        <taxon>Ktedonobacteria</taxon>
        <taxon>Ktedonobacterales</taxon>
        <taxon>Dictyobacteraceae</taxon>
        <taxon>Dictyobacter</taxon>
    </lineage>
</organism>
<protein>
    <submittedName>
        <fullName evidence="1">Uncharacterized protein</fullName>
    </submittedName>
</protein>
<gene>
    <name evidence="1" type="ORF">KDK_74450</name>
</gene>
<dbReference type="EMBL" id="BIFS01000002">
    <property type="protein sequence ID" value="GCE23645.1"/>
    <property type="molecule type" value="Genomic_DNA"/>
</dbReference>
<reference evidence="2" key="1">
    <citation type="submission" date="2018-12" db="EMBL/GenBank/DDBJ databases">
        <title>Tengunoibacter tsumagoiensis gen. nov., sp. nov., Dictyobacter kobayashii sp. nov., D. alpinus sp. nov., and D. joshuensis sp. nov. and description of Dictyobacteraceae fam. nov. within the order Ktedonobacterales isolated from Tengu-no-mugimeshi.</title>
        <authorList>
            <person name="Wang C.M."/>
            <person name="Zheng Y."/>
            <person name="Sakai Y."/>
            <person name="Toyoda A."/>
            <person name="Minakuchi Y."/>
            <person name="Abe K."/>
            <person name="Yokota A."/>
            <person name="Yabe S."/>
        </authorList>
    </citation>
    <scope>NUCLEOTIDE SEQUENCE [LARGE SCALE GENOMIC DNA]</scope>
    <source>
        <strain evidence="2">Uno11</strain>
    </source>
</reference>
<accession>A0A402AX35</accession>
<evidence type="ECO:0000313" key="2">
    <source>
        <dbReference type="Proteomes" id="UP000287188"/>
    </source>
</evidence>
<name>A0A402AX35_9CHLR</name>